<keyword evidence="2" id="KW-1185">Reference proteome</keyword>
<evidence type="ECO:0000313" key="1">
    <source>
        <dbReference type="EMBL" id="MFC4990012.1"/>
    </source>
</evidence>
<dbReference type="EMBL" id="JBHSJG010000056">
    <property type="protein sequence ID" value="MFC4990012.1"/>
    <property type="molecule type" value="Genomic_DNA"/>
</dbReference>
<accession>A0ABD5QJR5</accession>
<comment type="caution">
    <text evidence="1">The sequence shown here is derived from an EMBL/GenBank/DDBJ whole genome shotgun (WGS) entry which is preliminary data.</text>
</comment>
<name>A0ABD5QJR5_9EURY</name>
<proteinExistence type="predicted"/>
<sequence>MDAEHPPRLVYDDDCGFCTWCVRQAAKRGEFEVVGFSELTPDQRARLPDEYEDCSHLLTDDAVYSCGEGLEEAIARFDTPARYLALAFKHLPAGSRERVREQGYRAVADRRGLFGRVVSCTPPARGRE</sequence>
<dbReference type="AlphaFoldDB" id="A0ABD5QJR5"/>
<dbReference type="RefSeq" id="WP_114577945.1">
    <property type="nucleotide sequence ID" value="NZ_JAIVEF010000002.1"/>
</dbReference>
<organism evidence="1 2">
    <name type="scientific">Saliphagus infecundisoli</name>
    <dbReference type="NCBI Taxonomy" id="1849069"/>
    <lineage>
        <taxon>Archaea</taxon>
        <taxon>Methanobacteriati</taxon>
        <taxon>Methanobacteriota</taxon>
        <taxon>Stenosarchaea group</taxon>
        <taxon>Halobacteria</taxon>
        <taxon>Halobacteriales</taxon>
        <taxon>Natrialbaceae</taxon>
        <taxon>Saliphagus</taxon>
    </lineage>
</organism>
<dbReference type="Pfam" id="PF04134">
    <property type="entry name" value="DCC1-like"/>
    <property type="match status" value="1"/>
</dbReference>
<protein>
    <submittedName>
        <fullName evidence="1">DCC1-like thiol-disulfide oxidoreductase family protein</fullName>
    </submittedName>
</protein>
<reference evidence="1 2" key="1">
    <citation type="journal article" date="2019" name="Int. J. Syst. Evol. Microbiol.">
        <title>The Global Catalogue of Microorganisms (GCM) 10K type strain sequencing project: providing services to taxonomists for standard genome sequencing and annotation.</title>
        <authorList>
            <consortium name="The Broad Institute Genomics Platform"/>
            <consortium name="The Broad Institute Genome Sequencing Center for Infectious Disease"/>
            <person name="Wu L."/>
            <person name="Ma J."/>
        </authorList>
    </citation>
    <scope>NUCLEOTIDE SEQUENCE [LARGE SCALE GENOMIC DNA]</scope>
    <source>
        <strain evidence="1 2">CGMCC 1.15824</strain>
    </source>
</reference>
<dbReference type="Proteomes" id="UP001595925">
    <property type="component" value="Unassembled WGS sequence"/>
</dbReference>
<dbReference type="InterPro" id="IPR007263">
    <property type="entry name" value="DCC1-like"/>
</dbReference>
<gene>
    <name evidence="1" type="ORF">ACFPFO_20045</name>
</gene>
<evidence type="ECO:0000313" key="2">
    <source>
        <dbReference type="Proteomes" id="UP001595925"/>
    </source>
</evidence>